<dbReference type="Proteomes" id="UP000091918">
    <property type="component" value="Unassembled WGS sequence"/>
</dbReference>
<accession>A0A1B7NT61</accession>
<protein>
    <recommendedName>
        <fullName evidence="3">Calcineurin-like phosphoesterase domain-containing protein</fullName>
    </recommendedName>
</protein>
<gene>
    <name evidence="1" type="ORF">ACJ72_05698</name>
</gene>
<evidence type="ECO:0000313" key="1">
    <source>
        <dbReference type="EMBL" id="OAX79978.1"/>
    </source>
</evidence>
<dbReference type="PANTHER" id="PTHR37844">
    <property type="entry name" value="SER/THR PROTEIN PHOSPHATASE SUPERFAMILY (AFU_ORTHOLOGUE AFUA_1G14840)"/>
    <property type="match status" value="1"/>
</dbReference>
<comment type="caution">
    <text evidence="1">The sequence shown here is derived from an EMBL/GenBank/DDBJ whole genome shotgun (WGS) entry which is preliminary data.</text>
</comment>
<dbReference type="InterPro" id="IPR029052">
    <property type="entry name" value="Metallo-depent_PP-like"/>
</dbReference>
<dbReference type="OrthoDB" id="550558at2759"/>
<dbReference type="PANTHER" id="PTHR37844:SF2">
    <property type="entry name" value="SER_THR PROTEIN PHOSPHATASE SUPERFAMILY (AFU_ORTHOLOGUE AFUA_1G14840)"/>
    <property type="match status" value="1"/>
</dbReference>
<organism evidence="1 2">
    <name type="scientific">Emergomyces africanus</name>
    <dbReference type="NCBI Taxonomy" id="1955775"/>
    <lineage>
        <taxon>Eukaryota</taxon>
        <taxon>Fungi</taxon>
        <taxon>Dikarya</taxon>
        <taxon>Ascomycota</taxon>
        <taxon>Pezizomycotina</taxon>
        <taxon>Eurotiomycetes</taxon>
        <taxon>Eurotiomycetidae</taxon>
        <taxon>Onygenales</taxon>
        <taxon>Ajellomycetaceae</taxon>
        <taxon>Emergomyces</taxon>
    </lineage>
</organism>
<evidence type="ECO:0008006" key="3">
    <source>
        <dbReference type="Google" id="ProtNLM"/>
    </source>
</evidence>
<keyword evidence="2" id="KW-1185">Reference proteome</keyword>
<name>A0A1B7NT61_9EURO</name>
<dbReference type="EMBL" id="LGUA01000833">
    <property type="protein sequence ID" value="OAX79978.1"/>
    <property type="molecule type" value="Genomic_DNA"/>
</dbReference>
<sequence>MNIEITCIRSTEAGLKQKIVVISHHAPSTKGTSSPSDEVSPWSSAFGTGLLQSKGRSCFDDVQFWIYGHTHHCTELTCGEVRLVSNQRGYVFPKMNHEESEVSMVFMSKMRKFWANGRQHHGIFNPEKIIDI</sequence>
<reference evidence="1 2" key="1">
    <citation type="submission" date="2015-07" db="EMBL/GenBank/DDBJ databases">
        <title>Emmonsia species relationships and genome sequence.</title>
        <authorList>
            <person name="Cuomo C.A."/>
            <person name="Schwartz I.S."/>
            <person name="Kenyon C."/>
            <person name="de Hoog G.S."/>
            <person name="Govender N.P."/>
            <person name="Botha A."/>
            <person name="Moreno L."/>
            <person name="de Vries M."/>
            <person name="Munoz J.F."/>
            <person name="Stielow J.B."/>
        </authorList>
    </citation>
    <scope>NUCLEOTIDE SEQUENCE [LARGE SCALE GENOMIC DNA]</scope>
    <source>
        <strain evidence="1 2">CBS 136260</strain>
    </source>
</reference>
<dbReference type="SUPFAM" id="SSF56300">
    <property type="entry name" value="Metallo-dependent phosphatases"/>
    <property type="match status" value="1"/>
</dbReference>
<evidence type="ECO:0000313" key="2">
    <source>
        <dbReference type="Proteomes" id="UP000091918"/>
    </source>
</evidence>
<proteinExistence type="predicted"/>
<dbReference type="AlphaFoldDB" id="A0A1B7NT61"/>